<reference evidence="3" key="1">
    <citation type="submission" date="2016-10" db="EMBL/GenBank/DDBJ databases">
        <authorList>
            <person name="Varghese N."/>
            <person name="Submissions S."/>
        </authorList>
    </citation>
    <scope>NUCLEOTIDE SEQUENCE [LARGE SCALE GENOMIC DNA]</scope>
    <source>
        <strain evidence="3">IBRC-M 10761</strain>
    </source>
</reference>
<evidence type="ECO:0000313" key="2">
    <source>
        <dbReference type="EMBL" id="SEJ36162.1"/>
    </source>
</evidence>
<dbReference type="EMBL" id="FNZH01000003">
    <property type="protein sequence ID" value="SEJ36162.1"/>
    <property type="molecule type" value="Genomic_DNA"/>
</dbReference>
<name>A0A1H6YG27_9BACT</name>
<dbReference type="STRING" id="1416801.SAMN05192553_103469"/>
<feature type="transmembrane region" description="Helical" evidence="1">
    <location>
        <begin position="78"/>
        <end position="99"/>
    </location>
</feature>
<organism evidence="2 3">
    <name type="scientific">Cyclobacterium xiamenense</name>
    <dbReference type="NCBI Taxonomy" id="1297121"/>
    <lineage>
        <taxon>Bacteria</taxon>
        <taxon>Pseudomonadati</taxon>
        <taxon>Bacteroidota</taxon>
        <taxon>Cytophagia</taxon>
        <taxon>Cytophagales</taxon>
        <taxon>Cyclobacteriaceae</taxon>
        <taxon>Cyclobacterium</taxon>
    </lineage>
</organism>
<keyword evidence="1" id="KW-0812">Transmembrane</keyword>
<evidence type="ECO:0000256" key="1">
    <source>
        <dbReference type="SAM" id="Phobius"/>
    </source>
</evidence>
<protein>
    <submittedName>
        <fullName evidence="2">Uncharacterized protein</fullName>
    </submittedName>
</protein>
<dbReference type="Proteomes" id="UP000199403">
    <property type="component" value="Unassembled WGS sequence"/>
</dbReference>
<keyword evidence="1" id="KW-0472">Membrane</keyword>
<dbReference type="OrthoDB" id="1122568at2"/>
<feature type="transmembrane region" description="Helical" evidence="1">
    <location>
        <begin position="111"/>
        <end position="129"/>
    </location>
</feature>
<keyword evidence="3" id="KW-1185">Reference proteome</keyword>
<accession>A0A1H6YG27</accession>
<proteinExistence type="predicted"/>
<dbReference type="Pfam" id="PF22503">
    <property type="entry name" value="DUF6992"/>
    <property type="match status" value="1"/>
</dbReference>
<evidence type="ECO:0000313" key="3">
    <source>
        <dbReference type="Proteomes" id="UP000199403"/>
    </source>
</evidence>
<feature type="transmembrane region" description="Helical" evidence="1">
    <location>
        <begin position="187"/>
        <end position="204"/>
    </location>
</feature>
<dbReference type="AlphaFoldDB" id="A0A1H6YG27"/>
<sequence length="232" mass="25836">MGILVKTHILPIRLHGYRKLVLIDFGQMAILTNKLGYIKWKIVLLLGGMVSALVCKGQERVPVNEINENRKKLESRGMLVLGSWAVGNMLWGGIGAARSEGKEKSFHQMNLYWNSVNLAIAGLGYLSATRKRTESGLWQSMRAQQRSEKILLVNAALDLGYMTGGFYLKERGKRLQDPRLSGFGNSLVLQGAFLLVFDGILYTLQNNNGKKFRPWVENIDAGATGLGVRIPF</sequence>
<feature type="transmembrane region" description="Helical" evidence="1">
    <location>
        <begin position="150"/>
        <end position="167"/>
    </location>
</feature>
<dbReference type="InterPro" id="IPR054261">
    <property type="entry name" value="DUF6992"/>
</dbReference>
<gene>
    <name evidence="2" type="ORF">SAMN05192553_103469</name>
</gene>
<keyword evidence="1" id="KW-1133">Transmembrane helix</keyword>